<keyword evidence="3" id="KW-1185">Reference proteome</keyword>
<dbReference type="Proteomes" id="UP000604046">
    <property type="component" value="Unassembled WGS sequence"/>
</dbReference>
<accession>A0A812V4Z7</accession>
<evidence type="ECO:0000313" key="3">
    <source>
        <dbReference type="Proteomes" id="UP000604046"/>
    </source>
</evidence>
<feature type="compositionally biased region" description="Basic and acidic residues" evidence="1">
    <location>
        <begin position="1"/>
        <end position="22"/>
    </location>
</feature>
<evidence type="ECO:0000256" key="1">
    <source>
        <dbReference type="SAM" id="MobiDB-lite"/>
    </source>
</evidence>
<reference evidence="2" key="1">
    <citation type="submission" date="2021-02" db="EMBL/GenBank/DDBJ databases">
        <authorList>
            <person name="Dougan E. K."/>
            <person name="Rhodes N."/>
            <person name="Thang M."/>
            <person name="Chan C."/>
        </authorList>
    </citation>
    <scope>NUCLEOTIDE SEQUENCE</scope>
</reference>
<feature type="region of interest" description="Disordered" evidence="1">
    <location>
        <begin position="1"/>
        <end position="35"/>
    </location>
</feature>
<name>A0A812V4Z7_9DINO</name>
<gene>
    <name evidence="2" type="ORF">SNAT2548_LOCUS34514</name>
</gene>
<protein>
    <submittedName>
        <fullName evidence="2">Uncharacterized protein</fullName>
    </submittedName>
</protein>
<proteinExistence type="predicted"/>
<organism evidence="2 3">
    <name type="scientific">Symbiodinium natans</name>
    <dbReference type="NCBI Taxonomy" id="878477"/>
    <lineage>
        <taxon>Eukaryota</taxon>
        <taxon>Sar</taxon>
        <taxon>Alveolata</taxon>
        <taxon>Dinophyceae</taxon>
        <taxon>Suessiales</taxon>
        <taxon>Symbiodiniaceae</taxon>
        <taxon>Symbiodinium</taxon>
    </lineage>
</organism>
<dbReference type="AlphaFoldDB" id="A0A812V4Z7"/>
<dbReference type="EMBL" id="CAJNDS010002812">
    <property type="protein sequence ID" value="CAE7606908.1"/>
    <property type="molecule type" value="Genomic_DNA"/>
</dbReference>
<comment type="caution">
    <text evidence="2">The sequence shown here is derived from an EMBL/GenBank/DDBJ whole genome shotgun (WGS) entry which is preliminary data.</text>
</comment>
<sequence>MPQDQRDTDAPKWHSAERDGPRESAGSAGHPSMCKPCAFYCFTLIGCRAD</sequence>
<feature type="non-terminal residue" evidence="2">
    <location>
        <position position="50"/>
    </location>
</feature>
<evidence type="ECO:0000313" key="2">
    <source>
        <dbReference type="EMBL" id="CAE7606908.1"/>
    </source>
</evidence>